<evidence type="ECO:0000313" key="1">
    <source>
        <dbReference type="EMBL" id="PBK98451.1"/>
    </source>
</evidence>
<gene>
    <name evidence="1" type="ORF">ARMGADRAFT_868286</name>
</gene>
<feature type="non-terminal residue" evidence="1">
    <location>
        <position position="104"/>
    </location>
</feature>
<reference evidence="2" key="1">
    <citation type="journal article" date="2017" name="Nat. Ecol. Evol.">
        <title>Genome expansion and lineage-specific genetic innovations in the forest pathogenic fungi Armillaria.</title>
        <authorList>
            <person name="Sipos G."/>
            <person name="Prasanna A.N."/>
            <person name="Walter M.C."/>
            <person name="O'Connor E."/>
            <person name="Balint B."/>
            <person name="Krizsan K."/>
            <person name="Kiss B."/>
            <person name="Hess J."/>
            <person name="Varga T."/>
            <person name="Slot J."/>
            <person name="Riley R."/>
            <person name="Boka B."/>
            <person name="Rigling D."/>
            <person name="Barry K."/>
            <person name="Lee J."/>
            <person name="Mihaltcheva S."/>
            <person name="LaButti K."/>
            <person name="Lipzen A."/>
            <person name="Waldron R."/>
            <person name="Moloney N.M."/>
            <person name="Sperisen C."/>
            <person name="Kredics L."/>
            <person name="Vagvoelgyi C."/>
            <person name="Patrignani A."/>
            <person name="Fitzpatrick D."/>
            <person name="Nagy I."/>
            <person name="Doyle S."/>
            <person name="Anderson J.B."/>
            <person name="Grigoriev I.V."/>
            <person name="Gueldener U."/>
            <person name="Muensterkoetter M."/>
            <person name="Nagy L.G."/>
        </authorList>
    </citation>
    <scope>NUCLEOTIDE SEQUENCE [LARGE SCALE GENOMIC DNA]</scope>
    <source>
        <strain evidence="2">Ar21-2</strain>
    </source>
</reference>
<dbReference type="Proteomes" id="UP000217790">
    <property type="component" value="Unassembled WGS sequence"/>
</dbReference>
<keyword evidence="2" id="KW-1185">Reference proteome</keyword>
<protein>
    <submittedName>
        <fullName evidence="1">Uncharacterized protein</fullName>
    </submittedName>
</protein>
<name>A0A2H3DTA4_ARMGA</name>
<organism evidence="1 2">
    <name type="scientific">Armillaria gallica</name>
    <name type="common">Bulbous honey fungus</name>
    <name type="synonym">Armillaria bulbosa</name>
    <dbReference type="NCBI Taxonomy" id="47427"/>
    <lineage>
        <taxon>Eukaryota</taxon>
        <taxon>Fungi</taxon>
        <taxon>Dikarya</taxon>
        <taxon>Basidiomycota</taxon>
        <taxon>Agaricomycotina</taxon>
        <taxon>Agaricomycetes</taxon>
        <taxon>Agaricomycetidae</taxon>
        <taxon>Agaricales</taxon>
        <taxon>Marasmiineae</taxon>
        <taxon>Physalacriaceae</taxon>
        <taxon>Armillaria</taxon>
    </lineage>
</organism>
<evidence type="ECO:0000313" key="2">
    <source>
        <dbReference type="Proteomes" id="UP000217790"/>
    </source>
</evidence>
<dbReference type="STRING" id="47427.A0A2H3DTA4"/>
<dbReference type="EMBL" id="KZ293648">
    <property type="protein sequence ID" value="PBK98451.1"/>
    <property type="molecule type" value="Genomic_DNA"/>
</dbReference>
<feature type="non-terminal residue" evidence="1">
    <location>
        <position position="1"/>
    </location>
</feature>
<proteinExistence type="predicted"/>
<dbReference type="InParanoid" id="A0A2H3DTA4"/>
<dbReference type="AlphaFoldDB" id="A0A2H3DTA4"/>
<accession>A0A2H3DTA4</accession>
<sequence>AATSVIWQTDSKRNLSAYPPGRKTRRRALLAGICLAISRAPGLSPLTLYLPSKSLIHDICFFAPEKVMHGVACPDHDLLSILVSVMKNRICPVEFRIASGKSGN</sequence>